<feature type="region of interest" description="Disordered" evidence="1">
    <location>
        <begin position="66"/>
        <end position="92"/>
    </location>
</feature>
<evidence type="ECO:0000313" key="2">
    <source>
        <dbReference type="EMBL" id="KYF44301.1"/>
    </source>
</evidence>
<dbReference type="AlphaFoldDB" id="A0A139XZT7"/>
<accession>A0A139XZT7</accession>
<proteinExistence type="predicted"/>
<comment type="caution">
    <text evidence="2">The sequence shown here is derived from an EMBL/GenBank/DDBJ whole genome shotgun (WGS) entry which is preliminary data.</text>
</comment>
<feature type="compositionally biased region" description="Acidic residues" evidence="1">
    <location>
        <begin position="66"/>
        <end position="77"/>
    </location>
</feature>
<sequence>MTYVGTRSREYAAEAVSDRICARLCPHQTTVVPSNTAVRTDSANPYLLDVTRPIYYIRACTDPAPCEDLDGDTEGNEGADASLDTPPDDGFCKASKTVTQSPIDLGPF</sequence>
<protein>
    <submittedName>
        <fullName evidence="2">Uncharacterized protein</fullName>
    </submittedName>
</protein>
<evidence type="ECO:0000313" key="3">
    <source>
        <dbReference type="Proteomes" id="UP000074247"/>
    </source>
</evidence>
<reference evidence="2 3" key="1">
    <citation type="journal article" date="2016" name="Nat. Commun.">
        <title>Local admixture of amplified and diversified secreted pathogenesis determinants shapes mosaic Toxoplasma gondii genomes.</title>
        <authorList>
            <person name="Lorenzi H."/>
            <person name="Khan A."/>
            <person name="Behnke M.S."/>
            <person name="Namasivayam S."/>
            <person name="Swapna L.S."/>
            <person name="Hadjithomas M."/>
            <person name="Karamycheva S."/>
            <person name="Pinney D."/>
            <person name="Brunk B.P."/>
            <person name="Ajioka J.W."/>
            <person name="Ajzenberg D."/>
            <person name="Boothroyd J.C."/>
            <person name="Boyle J.P."/>
            <person name="Darde M.L."/>
            <person name="Diaz-Miranda M.A."/>
            <person name="Dubey J.P."/>
            <person name="Fritz H.M."/>
            <person name="Gennari S.M."/>
            <person name="Gregory B.D."/>
            <person name="Kim K."/>
            <person name="Saeij J.P."/>
            <person name="Su C."/>
            <person name="White M.W."/>
            <person name="Zhu X.Q."/>
            <person name="Howe D.K."/>
            <person name="Rosenthal B.M."/>
            <person name="Grigg M.E."/>
            <person name="Parkinson J."/>
            <person name="Liu L."/>
            <person name="Kissinger J.C."/>
            <person name="Roos D.S."/>
            <person name="Sibley L.D."/>
        </authorList>
    </citation>
    <scope>NUCLEOTIDE SEQUENCE [LARGE SCALE GENOMIC DNA]</scope>
    <source>
        <strain evidence="2 3">ARI</strain>
    </source>
</reference>
<dbReference type="Proteomes" id="UP000074247">
    <property type="component" value="Unassembled WGS sequence"/>
</dbReference>
<gene>
    <name evidence="2" type="ORF">TGARI_369660</name>
</gene>
<dbReference type="VEuPathDB" id="ToxoDB:TGARI_369660"/>
<name>A0A139XZT7_TOXGO</name>
<dbReference type="EMBL" id="AGQS02004435">
    <property type="protein sequence ID" value="KYF44301.1"/>
    <property type="molecule type" value="Genomic_DNA"/>
</dbReference>
<evidence type="ECO:0000256" key="1">
    <source>
        <dbReference type="SAM" id="MobiDB-lite"/>
    </source>
</evidence>
<organism evidence="2 3">
    <name type="scientific">Toxoplasma gondii ARI</name>
    <dbReference type="NCBI Taxonomy" id="1074872"/>
    <lineage>
        <taxon>Eukaryota</taxon>
        <taxon>Sar</taxon>
        <taxon>Alveolata</taxon>
        <taxon>Apicomplexa</taxon>
        <taxon>Conoidasida</taxon>
        <taxon>Coccidia</taxon>
        <taxon>Eucoccidiorida</taxon>
        <taxon>Eimeriorina</taxon>
        <taxon>Sarcocystidae</taxon>
        <taxon>Toxoplasma</taxon>
    </lineage>
</organism>